<evidence type="ECO:0000259" key="1">
    <source>
        <dbReference type="Pfam" id="PF26379"/>
    </source>
</evidence>
<dbReference type="GO" id="GO:0000160">
    <property type="term" value="P:phosphorelay signal transduction system"/>
    <property type="evidence" value="ECO:0007669"/>
    <property type="project" value="InterPro"/>
</dbReference>
<comment type="caution">
    <text evidence="2">The sequence shown here is derived from an EMBL/GenBank/DDBJ whole genome shotgun (WGS) entry which is preliminary data.</text>
</comment>
<gene>
    <name evidence="2" type="ORF">J2T57_003899</name>
</gene>
<feature type="domain" description="Scaffold protein FimL second" evidence="1">
    <location>
        <begin position="161"/>
        <end position="297"/>
    </location>
</feature>
<organism evidence="2 3">
    <name type="scientific">Natronocella acetinitrilica</name>
    <dbReference type="NCBI Taxonomy" id="414046"/>
    <lineage>
        <taxon>Bacteria</taxon>
        <taxon>Pseudomonadati</taxon>
        <taxon>Pseudomonadota</taxon>
        <taxon>Gammaproteobacteria</taxon>
        <taxon>Chromatiales</taxon>
        <taxon>Ectothiorhodospiraceae</taxon>
        <taxon>Natronocella</taxon>
    </lineage>
</organism>
<dbReference type="InterPro" id="IPR036641">
    <property type="entry name" value="HPT_dom_sf"/>
</dbReference>
<dbReference type="Gene3D" id="1.20.120.160">
    <property type="entry name" value="HPT domain"/>
    <property type="match status" value="1"/>
</dbReference>
<evidence type="ECO:0000313" key="2">
    <source>
        <dbReference type="EMBL" id="MCP1676728.1"/>
    </source>
</evidence>
<protein>
    <recommendedName>
        <fullName evidence="1">Scaffold protein FimL second domain-containing protein</fullName>
    </recommendedName>
</protein>
<keyword evidence="3" id="KW-1185">Reference proteome</keyword>
<proteinExistence type="predicted"/>
<accession>A0AAE3KDU5</accession>
<name>A0AAE3KDU5_9GAMM</name>
<reference evidence="2" key="1">
    <citation type="submission" date="2022-03" db="EMBL/GenBank/DDBJ databases">
        <title>Genomic Encyclopedia of Type Strains, Phase III (KMG-III): the genomes of soil and plant-associated and newly described type strains.</title>
        <authorList>
            <person name="Whitman W."/>
        </authorList>
    </citation>
    <scope>NUCLEOTIDE SEQUENCE</scope>
    <source>
        <strain evidence="2">ANL 6-2</strain>
    </source>
</reference>
<sequence>MTIRPIATPVHIAQSEIHRGLEAAAASLEASAESDGADASFAACRGMVAEVRGALRMLEMEGAAELAAECELLLEALDAGSSLSRDKALDALLYALLLLPRYIDRVAAQKRELPDILLPTLNTLRGLRRSPPLPAYHFARLADLGGDLALLSEPDRQCADGDELKGLLRRLRHMLQVGLLGLFRDPAAGVHAKQVHRALKRLGDELGDTQSARWLRLSAALLDQVVAGDLPVDHSLRMLLSRLDLHLRAVSREGAASLASAPPPEVRTGLLFYAVAAGERDETIRRLRETLGLKRLVTPPSLIEHEREALAAPSPAVLGAVSSALQEEMERLKDTIETLGRLGSVTDTERLDICEQLGRLGSTLNLIGVSDAAALLKREHTRLQSVESSAAPDRVLELLDQMADALTEAEESVRGLDDVVISGSRDGRKPRQLRQAEHQAVAEAMANMERVRQSMEYLNGDLDEGEHPATVDGAMVETVGTLRLIGHGGVADLIERCRLQMQKLSDNAAGSATLSSLADALAALEWYLEGLLEGVGFGEETLELAEEVLRELEADGVEAVKPIPEPETP</sequence>
<dbReference type="RefSeq" id="WP_253483658.1">
    <property type="nucleotide sequence ID" value="NZ_JALJXV010000010.1"/>
</dbReference>
<evidence type="ECO:0000313" key="3">
    <source>
        <dbReference type="Proteomes" id="UP001205843"/>
    </source>
</evidence>
<dbReference type="Pfam" id="PF26379">
    <property type="entry name" value="FimL_2nd"/>
    <property type="match status" value="1"/>
</dbReference>
<dbReference type="EMBL" id="JALJXV010000010">
    <property type="protein sequence ID" value="MCP1676728.1"/>
    <property type="molecule type" value="Genomic_DNA"/>
</dbReference>
<dbReference type="InterPro" id="IPR058661">
    <property type="entry name" value="FimL_2nd"/>
</dbReference>
<dbReference type="SUPFAM" id="SSF47226">
    <property type="entry name" value="Histidine-containing phosphotransfer domain, HPT domain"/>
    <property type="match status" value="1"/>
</dbReference>
<dbReference type="Proteomes" id="UP001205843">
    <property type="component" value="Unassembled WGS sequence"/>
</dbReference>
<dbReference type="AlphaFoldDB" id="A0AAE3KDU5"/>